<gene>
    <name evidence="2" type="ORF">RSOL_386420</name>
</gene>
<evidence type="ECO:0000256" key="1">
    <source>
        <dbReference type="SAM" id="MobiDB-lite"/>
    </source>
</evidence>
<dbReference type="Proteomes" id="UP000030108">
    <property type="component" value="Unassembled WGS sequence"/>
</dbReference>
<feature type="non-terminal residue" evidence="2">
    <location>
        <position position="143"/>
    </location>
</feature>
<sequence>MHLYPVNPILGPGKYWTPQGGAPPGISPRTESLLGPPANTAPKAPKHRERSIKRLDILFMWYVAAGDREHISEPDRSESIFEISNEYLGRLKQNMPPQKRTEVIKCRLNVLFDVLNCETILRVIEKLLTLSQAMQGHDVQNAI</sequence>
<proteinExistence type="predicted"/>
<dbReference type="EMBL" id="JATN01000319">
    <property type="protein sequence ID" value="EUC61182.1"/>
    <property type="molecule type" value="Genomic_DNA"/>
</dbReference>
<evidence type="ECO:0000313" key="3">
    <source>
        <dbReference type="Proteomes" id="UP000030108"/>
    </source>
</evidence>
<dbReference type="Gene3D" id="1.20.940.10">
    <property type="entry name" value="Functional domain of the splicing factor Prp18"/>
    <property type="match status" value="1"/>
</dbReference>
<comment type="caution">
    <text evidence="2">The sequence shown here is derived from an EMBL/GenBank/DDBJ whole genome shotgun (WGS) entry which is preliminary data.</text>
</comment>
<protein>
    <submittedName>
        <fullName evidence="2">Protein transporter sec31, putative</fullName>
    </submittedName>
</protein>
<dbReference type="AlphaFoldDB" id="X8JBT8"/>
<organism evidence="2 3">
    <name type="scientific">Rhizoctonia solani AG-3 Rhs1AP</name>
    <dbReference type="NCBI Taxonomy" id="1086054"/>
    <lineage>
        <taxon>Eukaryota</taxon>
        <taxon>Fungi</taxon>
        <taxon>Dikarya</taxon>
        <taxon>Basidiomycota</taxon>
        <taxon>Agaricomycotina</taxon>
        <taxon>Agaricomycetes</taxon>
        <taxon>Cantharellales</taxon>
        <taxon>Ceratobasidiaceae</taxon>
        <taxon>Rhizoctonia</taxon>
    </lineage>
</organism>
<evidence type="ECO:0000313" key="2">
    <source>
        <dbReference type="EMBL" id="EUC61182.1"/>
    </source>
</evidence>
<reference evidence="3" key="1">
    <citation type="journal article" date="2014" name="Genome Announc.">
        <title>Draft genome sequence of the plant-pathogenic soil fungus Rhizoctonia solani anastomosis group 3 strain Rhs1AP.</title>
        <authorList>
            <person name="Cubeta M.A."/>
            <person name="Thomas E."/>
            <person name="Dean R.A."/>
            <person name="Jabaji S."/>
            <person name="Neate S.M."/>
            <person name="Tavantzis S."/>
            <person name="Toda T."/>
            <person name="Vilgalys R."/>
            <person name="Bharathan N."/>
            <person name="Fedorova-Abrams N."/>
            <person name="Pakala S.B."/>
            <person name="Pakala S.M."/>
            <person name="Zafar N."/>
            <person name="Joardar V."/>
            <person name="Losada L."/>
            <person name="Nierman W.C."/>
        </authorList>
    </citation>
    <scope>NUCLEOTIDE SEQUENCE [LARGE SCALE GENOMIC DNA]</scope>
    <source>
        <strain evidence="3">AG-3</strain>
    </source>
</reference>
<accession>X8JBT8</accession>
<feature type="region of interest" description="Disordered" evidence="1">
    <location>
        <begin position="15"/>
        <end position="48"/>
    </location>
</feature>
<dbReference type="OrthoDB" id="542917at2759"/>
<name>X8JBT8_9AGAM</name>